<geneLocation type="plasmid" evidence="1">
    <name>pJB37</name>
</geneLocation>
<reference evidence="1" key="1">
    <citation type="submission" date="2017-01" db="EMBL/GenBank/DDBJ databases">
        <title>Complete nucleotide sequence of an IncP-2 blaVIM-2-harboring megaplasmid from Pseudomonas aeruginosa.</title>
        <authorList>
            <person name="Botelho J."/>
            <person name="Grosso F."/>
            <person name="Mabrouk A."/>
            <person name="Peixe L."/>
        </authorList>
    </citation>
    <scope>NUCLEOTIDE SEQUENCE</scope>
    <source>
        <strain evidence="1">FFUP_PS_37</strain>
        <plasmid evidence="1">pJB37</plasmid>
    </source>
</reference>
<organism evidence="1">
    <name type="scientific">Pseudomonas aeruginosa</name>
    <dbReference type="NCBI Taxonomy" id="287"/>
    <lineage>
        <taxon>Bacteria</taxon>
        <taxon>Pseudomonadati</taxon>
        <taxon>Pseudomonadota</taxon>
        <taxon>Gammaproteobacteria</taxon>
        <taxon>Pseudomonadales</taxon>
        <taxon>Pseudomonadaceae</taxon>
        <taxon>Pseudomonas</taxon>
    </lineage>
</organism>
<accession>A0A1V0M683</accession>
<dbReference type="EMBL" id="KY494864">
    <property type="protein sequence ID" value="ARD70403.1"/>
    <property type="molecule type" value="Genomic_DNA"/>
</dbReference>
<dbReference type="AlphaFoldDB" id="A0A1V0M683"/>
<evidence type="ECO:0000313" key="1">
    <source>
        <dbReference type="EMBL" id="ARD70403.1"/>
    </source>
</evidence>
<name>A0A1V0M683_PSEAI</name>
<proteinExistence type="predicted"/>
<keyword evidence="1" id="KW-0614">Plasmid</keyword>
<protein>
    <submittedName>
        <fullName evidence="1">Uncharacterized protein</fullName>
    </submittedName>
</protein>
<sequence>MLRLPRFWEKSMKTEFMGVSSQDLSDVVKQQIRPWVRGADDCVVQMLPSRTQNRVGELYRQAVERYPTYEMVVLTCFCAAMRSEFGDEETASQEAIEAFQYAREKYGYRSPQEEAEDQAGDREEGICSHGLTWLTCPCGCFEF</sequence>